<dbReference type="PANTHER" id="PTHR42760:SF129">
    <property type="entry name" value="OXIDOREDUCTASE"/>
    <property type="match status" value="1"/>
</dbReference>
<evidence type="ECO:0000313" key="3">
    <source>
        <dbReference type="EMBL" id="MDV6227287.1"/>
    </source>
</evidence>
<proteinExistence type="inferred from homology"/>
<keyword evidence="4" id="KW-1185">Reference proteome</keyword>
<dbReference type="Gene3D" id="3.40.50.720">
    <property type="entry name" value="NAD(P)-binding Rossmann-like Domain"/>
    <property type="match status" value="1"/>
</dbReference>
<dbReference type="InterPro" id="IPR036291">
    <property type="entry name" value="NAD(P)-bd_dom_sf"/>
</dbReference>
<dbReference type="PROSITE" id="PS00061">
    <property type="entry name" value="ADH_SHORT"/>
    <property type="match status" value="1"/>
</dbReference>
<dbReference type="EMBL" id="JAWLIP010000006">
    <property type="protein sequence ID" value="MDV6227287.1"/>
    <property type="molecule type" value="Genomic_DNA"/>
</dbReference>
<reference evidence="3 4" key="1">
    <citation type="submission" date="2023-10" db="EMBL/GenBank/DDBJ databases">
        <authorList>
            <person name="Venkata Ramana C."/>
            <person name="Sasikala C."/>
            <person name="Dhurka M."/>
        </authorList>
    </citation>
    <scope>NUCLEOTIDE SEQUENCE [LARGE SCALE GENOMIC DNA]</scope>
    <source>
        <strain evidence="3 4">KCTC 32151</strain>
    </source>
</reference>
<dbReference type="SMART" id="SM00822">
    <property type="entry name" value="PKS_KR"/>
    <property type="match status" value="1"/>
</dbReference>
<dbReference type="PANTHER" id="PTHR42760">
    <property type="entry name" value="SHORT-CHAIN DEHYDROGENASES/REDUCTASES FAMILY MEMBER"/>
    <property type="match status" value="1"/>
</dbReference>
<gene>
    <name evidence="3" type="ORF">R2G56_13395</name>
</gene>
<sequence length="241" mass="25212">MNTYDLNGRTMVLAGGSGGIGLAAAKLAQKSGARVYIWDLRAPEHADGIGFIACDLTDSSSIAEAREQTMEAGGKIDILVNCAGIIGPTAAVGAYPEEDWRRVIDVNLTGSFLCSQAVVPGMKDQGYGRIVNLSSIAGKEGNANQSAYSAAKAAVIALTKSMGKELAQSGVLVNCITPAVIETELIFQMTEVQRNTVLSKIPVGRPGKAEEVANMIVWLCSEQCSFSTGAVFDLSGGRATY</sequence>
<dbReference type="RefSeq" id="WP_317561593.1">
    <property type="nucleotide sequence ID" value="NZ_JAWLIP010000006.1"/>
</dbReference>
<dbReference type="SUPFAM" id="SSF51735">
    <property type="entry name" value="NAD(P)-binding Rossmann-fold domains"/>
    <property type="match status" value="1"/>
</dbReference>
<evidence type="ECO:0000259" key="2">
    <source>
        <dbReference type="SMART" id="SM00822"/>
    </source>
</evidence>
<comment type="caution">
    <text evidence="3">The sequence shown here is derived from an EMBL/GenBank/DDBJ whole genome shotgun (WGS) entry which is preliminary data.</text>
</comment>
<dbReference type="InterPro" id="IPR057326">
    <property type="entry name" value="KR_dom"/>
</dbReference>
<organism evidence="3 4">
    <name type="scientific">Nitratireductor aquimarinus</name>
    <dbReference type="NCBI Taxonomy" id="889300"/>
    <lineage>
        <taxon>Bacteria</taxon>
        <taxon>Pseudomonadati</taxon>
        <taxon>Pseudomonadota</taxon>
        <taxon>Alphaproteobacteria</taxon>
        <taxon>Hyphomicrobiales</taxon>
        <taxon>Phyllobacteriaceae</taxon>
        <taxon>Nitratireductor</taxon>
    </lineage>
</organism>
<dbReference type="Proteomes" id="UP001185659">
    <property type="component" value="Unassembled WGS sequence"/>
</dbReference>
<dbReference type="InterPro" id="IPR002347">
    <property type="entry name" value="SDR_fam"/>
</dbReference>
<evidence type="ECO:0000313" key="4">
    <source>
        <dbReference type="Proteomes" id="UP001185659"/>
    </source>
</evidence>
<dbReference type="InterPro" id="IPR020904">
    <property type="entry name" value="Sc_DH/Rdtase_CS"/>
</dbReference>
<name>A0ABU4AM23_9HYPH</name>
<dbReference type="PRINTS" id="PR00081">
    <property type="entry name" value="GDHRDH"/>
</dbReference>
<evidence type="ECO:0000256" key="1">
    <source>
        <dbReference type="ARBA" id="ARBA00006484"/>
    </source>
</evidence>
<dbReference type="Pfam" id="PF13561">
    <property type="entry name" value="adh_short_C2"/>
    <property type="match status" value="1"/>
</dbReference>
<accession>A0ABU4AM23</accession>
<protein>
    <submittedName>
        <fullName evidence="3">SDR family NAD(P)-dependent oxidoreductase</fullName>
    </submittedName>
</protein>
<comment type="similarity">
    <text evidence="1">Belongs to the short-chain dehydrogenases/reductases (SDR) family.</text>
</comment>
<feature type="domain" description="Ketoreductase" evidence="2">
    <location>
        <begin position="9"/>
        <end position="179"/>
    </location>
</feature>
<dbReference type="PRINTS" id="PR00080">
    <property type="entry name" value="SDRFAMILY"/>
</dbReference>